<dbReference type="Pfam" id="PF13614">
    <property type="entry name" value="AAA_31"/>
    <property type="match status" value="1"/>
</dbReference>
<keyword evidence="11" id="KW-1185">Reference proteome</keyword>
<keyword evidence="3" id="KW-0808">Transferase</keyword>
<dbReference type="InterPro" id="IPR027417">
    <property type="entry name" value="P-loop_NTPase"/>
</dbReference>
<comment type="similarity">
    <text evidence="1">Belongs to the CpsD/CapB family.</text>
</comment>
<evidence type="ECO:0000313" key="11">
    <source>
        <dbReference type="Proteomes" id="UP000263486"/>
    </source>
</evidence>
<evidence type="ECO:0000256" key="8">
    <source>
        <dbReference type="ARBA" id="ARBA00051245"/>
    </source>
</evidence>
<comment type="caution">
    <text evidence="10">The sequence shown here is derived from an EMBL/GenBank/DDBJ whole genome shotgun (WGS) entry which is preliminary data.</text>
</comment>
<evidence type="ECO:0000256" key="5">
    <source>
        <dbReference type="ARBA" id="ARBA00022777"/>
    </source>
</evidence>
<organism evidence="10 11">
    <name type="scientific">Psychrilyobacter piezotolerans</name>
    <dbReference type="NCBI Taxonomy" id="2293438"/>
    <lineage>
        <taxon>Bacteria</taxon>
        <taxon>Fusobacteriati</taxon>
        <taxon>Fusobacteriota</taxon>
        <taxon>Fusobacteriia</taxon>
        <taxon>Fusobacteriales</taxon>
        <taxon>Fusobacteriaceae</taxon>
        <taxon>Psychrilyobacter</taxon>
    </lineage>
</organism>
<dbReference type="PANTHER" id="PTHR32309:SF13">
    <property type="entry name" value="FERRIC ENTEROBACTIN TRANSPORT PROTEIN FEPE"/>
    <property type="match status" value="1"/>
</dbReference>
<sequence>MAERNIFFKKGQNNQMAELFRILRTNIYFMGKKKNRVVVVTSTIPGEGKSTVASNYAMSVAIGKEKVLLIDCDIRKPRAHSSFGIQINHGMGEVLSGEKKIDEVILKGVEKNLDILPSKHMDQNVSELFLGDRMRNILEKLRKKYDLIVLDTPPLMVVTDALILSQYGDGVLYVCGYDMVTKQEMNQAKKMLDSAGVTLYGVIVNRINKDGYSHGNYGYYNYKYKDYQDYFNGDKQ</sequence>
<feature type="domain" description="AAA" evidence="9">
    <location>
        <begin position="36"/>
        <end position="163"/>
    </location>
</feature>
<dbReference type="NCBIfam" id="TIGR01007">
    <property type="entry name" value="eps_fam"/>
    <property type="match status" value="1"/>
</dbReference>
<dbReference type="Proteomes" id="UP000263486">
    <property type="component" value="Unassembled WGS sequence"/>
</dbReference>
<dbReference type="InterPro" id="IPR025669">
    <property type="entry name" value="AAA_dom"/>
</dbReference>
<keyword evidence="7" id="KW-0829">Tyrosine-protein kinase</keyword>
<evidence type="ECO:0000256" key="7">
    <source>
        <dbReference type="ARBA" id="ARBA00023137"/>
    </source>
</evidence>
<dbReference type="SUPFAM" id="SSF52540">
    <property type="entry name" value="P-loop containing nucleoside triphosphate hydrolases"/>
    <property type="match status" value="1"/>
</dbReference>
<evidence type="ECO:0000256" key="2">
    <source>
        <dbReference type="ARBA" id="ARBA00011903"/>
    </source>
</evidence>
<evidence type="ECO:0000313" key="10">
    <source>
        <dbReference type="EMBL" id="REI41595.1"/>
    </source>
</evidence>
<evidence type="ECO:0000256" key="4">
    <source>
        <dbReference type="ARBA" id="ARBA00022741"/>
    </source>
</evidence>
<dbReference type="CDD" id="cd05387">
    <property type="entry name" value="BY-kinase"/>
    <property type="match status" value="1"/>
</dbReference>
<protein>
    <recommendedName>
        <fullName evidence="2">non-specific protein-tyrosine kinase</fullName>
        <ecNumber evidence="2">2.7.10.2</ecNumber>
    </recommendedName>
</protein>
<reference evidence="10 11" key="1">
    <citation type="submission" date="2018-08" db="EMBL/GenBank/DDBJ databases">
        <title>Draft genome sequence of Psychrilyobacter sp. strain SD5 isolated from Black Sea water.</title>
        <authorList>
            <person name="Yadav S."/>
            <person name="Villanueva L."/>
            <person name="Damste J.S.S."/>
        </authorList>
    </citation>
    <scope>NUCLEOTIDE SEQUENCE [LARGE SCALE GENOMIC DNA]</scope>
    <source>
        <strain evidence="10 11">SD5</strain>
    </source>
</reference>
<evidence type="ECO:0000259" key="9">
    <source>
        <dbReference type="Pfam" id="PF13614"/>
    </source>
</evidence>
<dbReference type="RefSeq" id="WP_114642100.1">
    <property type="nucleotide sequence ID" value="NZ_JAACIO010000009.1"/>
</dbReference>
<comment type="catalytic activity">
    <reaction evidence="8">
        <text>L-tyrosyl-[protein] + ATP = O-phospho-L-tyrosyl-[protein] + ADP + H(+)</text>
        <dbReference type="Rhea" id="RHEA:10596"/>
        <dbReference type="Rhea" id="RHEA-COMP:10136"/>
        <dbReference type="Rhea" id="RHEA-COMP:20101"/>
        <dbReference type="ChEBI" id="CHEBI:15378"/>
        <dbReference type="ChEBI" id="CHEBI:30616"/>
        <dbReference type="ChEBI" id="CHEBI:46858"/>
        <dbReference type="ChEBI" id="CHEBI:61978"/>
        <dbReference type="ChEBI" id="CHEBI:456216"/>
        <dbReference type="EC" id="2.7.10.2"/>
    </reaction>
</comment>
<dbReference type="InterPro" id="IPR050445">
    <property type="entry name" value="Bact_polysacc_biosynth/exp"/>
</dbReference>
<name>A0ABX9KHP4_9FUSO</name>
<keyword evidence="5" id="KW-0418">Kinase</keyword>
<keyword evidence="6" id="KW-0067">ATP-binding</keyword>
<evidence type="ECO:0000256" key="3">
    <source>
        <dbReference type="ARBA" id="ARBA00022679"/>
    </source>
</evidence>
<dbReference type="Gene3D" id="3.40.50.300">
    <property type="entry name" value="P-loop containing nucleotide triphosphate hydrolases"/>
    <property type="match status" value="1"/>
</dbReference>
<dbReference type="EMBL" id="QUAJ01000009">
    <property type="protein sequence ID" value="REI41595.1"/>
    <property type="molecule type" value="Genomic_DNA"/>
</dbReference>
<accession>A0ABX9KHP4</accession>
<evidence type="ECO:0000256" key="6">
    <source>
        <dbReference type="ARBA" id="ARBA00022840"/>
    </source>
</evidence>
<keyword evidence="4" id="KW-0547">Nucleotide-binding</keyword>
<gene>
    <name evidence="10" type="ORF">DYH56_06720</name>
</gene>
<evidence type="ECO:0000256" key="1">
    <source>
        <dbReference type="ARBA" id="ARBA00007316"/>
    </source>
</evidence>
<proteinExistence type="inferred from homology"/>
<dbReference type="InterPro" id="IPR005702">
    <property type="entry name" value="Wzc-like_C"/>
</dbReference>
<dbReference type="PANTHER" id="PTHR32309">
    <property type="entry name" value="TYROSINE-PROTEIN KINASE"/>
    <property type="match status" value="1"/>
</dbReference>
<dbReference type="EC" id="2.7.10.2" evidence="2"/>